<name>A0A517QIH4_9PLAN</name>
<dbReference type="KEGG" id="tpol:Mal48_06710"/>
<evidence type="ECO:0000313" key="2">
    <source>
        <dbReference type="Proteomes" id="UP000315724"/>
    </source>
</evidence>
<dbReference type="AlphaFoldDB" id="A0A517QIH4"/>
<organism evidence="1 2">
    <name type="scientific">Thalassoglobus polymorphus</name>
    <dbReference type="NCBI Taxonomy" id="2527994"/>
    <lineage>
        <taxon>Bacteria</taxon>
        <taxon>Pseudomonadati</taxon>
        <taxon>Planctomycetota</taxon>
        <taxon>Planctomycetia</taxon>
        <taxon>Planctomycetales</taxon>
        <taxon>Planctomycetaceae</taxon>
        <taxon>Thalassoglobus</taxon>
    </lineage>
</organism>
<dbReference type="Proteomes" id="UP000315724">
    <property type="component" value="Chromosome"/>
</dbReference>
<reference evidence="1 2" key="1">
    <citation type="submission" date="2019-02" db="EMBL/GenBank/DDBJ databases">
        <title>Deep-cultivation of Planctomycetes and their phenomic and genomic characterization uncovers novel biology.</title>
        <authorList>
            <person name="Wiegand S."/>
            <person name="Jogler M."/>
            <person name="Boedeker C."/>
            <person name="Pinto D."/>
            <person name="Vollmers J."/>
            <person name="Rivas-Marin E."/>
            <person name="Kohn T."/>
            <person name="Peeters S.H."/>
            <person name="Heuer A."/>
            <person name="Rast P."/>
            <person name="Oberbeckmann S."/>
            <person name="Bunk B."/>
            <person name="Jeske O."/>
            <person name="Meyerdierks A."/>
            <person name="Storesund J.E."/>
            <person name="Kallscheuer N."/>
            <person name="Luecker S."/>
            <person name="Lage O.M."/>
            <person name="Pohl T."/>
            <person name="Merkel B.J."/>
            <person name="Hornburger P."/>
            <person name="Mueller R.-W."/>
            <person name="Bruemmer F."/>
            <person name="Labrenz M."/>
            <person name="Spormann A.M."/>
            <person name="Op den Camp H."/>
            <person name="Overmann J."/>
            <person name="Amann R."/>
            <person name="Jetten M.S.M."/>
            <person name="Mascher T."/>
            <person name="Medema M.H."/>
            <person name="Devos D.P."/>
            <person name="Kaster A.-K."/>
            <person name="Ovreas L."/>
            <person name="Rohde M."/>
            <person name="Galperin M.Y."/>
            <person name="Jogler C."/>
        </authorList>
    </citation>
    <scope>NUCLEOTIDE SEQUENCE [LARGE SCALE GENOMIC DNA]</scope>
    <source>
        <strain evidence="1 2">Mal48</strain>
    </source>
</reference>
<gene>
    <name evidence="1" type="ORF">Mal48_06710</name>
</gene>
<protein>
    <submittedName>
        <fullName evidence="1">Uncharacterized protein</fullName>
    </submittedName>
</protein>
<accession>A0A517QIH4</accession>
<evidence type="ECO:0000313" key="1">
    <source>
        <dbReference type="EMBL" id="QDT31438.1"/>
    </source>
</evidence>
<proteinExistence type="predicted"/>
<keyword evidence="2" id="KW-1185">Reference proteome</keyword>
<sequence>MDLGLYFFLEQYAVPCDRESRVSSIKLLFATSQNLNTNSKDAPNRVAGD</sequence>
<dbReference type="EMBL" id="CP036267">
    <property type="protein sequence ID" value="QDT31438.1"/>
    <property type="molecule type" value="Genomic_DNA"/>
</dbReference>